<reference evidence="2" key="1">
    <citation type="thesis" date="2021" institute="BYU ScholarsArchive" country="Provo, UT, USA">
        <title>Applications of and Algorithms for Genome Assembly and Genomic Analyses with an Emphasis on Marine Teleosts.</title>
        <authorList>
            <person name="Pickett B.D."/>
        </authorList>
    </citation>
    <scope>NUCLEOTIDE SEQUENCE</scope>
    <source>
        <strain evidence="2">HI-2016</strain>
    </source>
</reference>
<proteinExistence type="predicted"/>
<dbReference type="InterPro" id="IPR016024">
    <property type="entry name" value="ARM-type_fold"/>
</dbReference>
<dbReference type="PANTHER" id="PTHR23120:SF0">
    <property type="entry name" value="MAESTRO HEAT-LIKE REPEAT FAMILY MEMBER 1"/>
    <property type="match status" value="1"/>
</dbReference>
<dbReference type="AlphaFoldDB" id="A0A8T2PVL3"/>
<sequence length="146" mass="16787">MLHTCLNSTFELPPVEEPDRGKDSEVLDRRQREALYTDTFIALRSLLKTVLLRDLNPDGLQRIFKHIKVWLCSELDHERERAMKTAAEMLDFYLDNLNVKKMGVFHNLGSLLGQLVPRCTDPSLPVRVAAMDCIQILLYVQLGYEG</sequence>
<dbReference type="InterPro" id="IPR048465">
    <property type="entry name" value="Maestro-like_HEAT"/>
</dbReference>
<evidence type="ECO:0000313" key="2">
    <source>
        <dbReference type="EMBL" id="KAG9355409.1"/>
    </source>
</evidence>
<keyword evidence="3" id="KW-1185">Reference proteome</keyword>
<name>A0A8T2PVL3_9TELE</name>
<dbReference type="OrthoDB" id="1884734at2759"/>
<dbReference type="GO" id="GO:0005737">
    <property type="term" value="C:cytoplasm"/>
    <property type="evidence" value="ECO:0007669"/>
    <property type="project" value="TreeGrafter"/>
</dbReference>
<dbReference type="PANTHER" id="PTHR23120">
    <property type="entry name" value="MAESTRO-RELATED HEAT DOMAIN-CONTAINING"/>
    <property type="match status" value="1"/>
</dbReference>
<protein>
    <recommendedName>
        <fullName evidence="1">Maestro-like HEAT-repeats domain-containing protein</fullName>
    </recommendedName>
</protein>
<gene>
    <name evidence="2" type="ORF">JZ751_000247</name>
</gene>
<dbReference type="Proteomes" id="UP000824540">
    <property type="component" value="Unassembled WGS sequence"/>
</dbReference>
<comment type="caution">
    <text evidence="2">The sequence shown here is derived from an EMBL/GenBank/DDBJ whole genome shotgun (WGS) entry which is preliminary data.</text>
</comment>
<dbReference type="InterPro" id="IPR045206">
    <property type="entry name" value="Maestro_heat-like_prot"/>
</dbReference>
<organism evidence="2 3">
    <name type="scientific">Albula glossodonta</name>
    <name type="common">roundjaw bonefish</name>
    <dbReference type="NCBI Taxonomy" id="121402"/>
    <lineage>
        <taxon>Eukaryota</taxon>
        <taxon>Metazoa</taxon>
        <taxon>Chordata</taxon>
        <taxon>Craniata</taxon>
        <taxon>Vertebrata</taxon>
        <taxon>Euteleostomi</taxon>
        <taxon>Actinopterygii</taxon>
        <taxon>Neopterygii</taxon>
        <taxon>Teleostei</taxon>
        <taxon>Albuliformes</taxon>
        <taxon>Albulidae</taxon>
        <taxon>Albula</taxon>
    </lineage>
</organism>
<accession>A0A8T2PVL3</accession>
<evidence type="ECO:0000313" key="3">
    <source>
        <dbReference type="Proteomes" id="UP000824540"/>
    </source>
</evidence>
<feature type="domain" description="Maestro-like HEAT-repeats" evidence="1">
    <location>
        <begin position="77"/>
        <end position="146"/>
    </location>
</feature>
<dbReference type="EMBL" id="JAFBMS010000001">
    <property type="protein sequence ID" value="KAG9355409.1"/>
    <property type="molecule type" value="Genomic_DNA"/>
</dbReference>
<dbReference type="SUPFAM" id="SSF48371">
    <property type="entry name" value="ARM repeat"/>
    <property type="match status" value="1"/>
</dbReference>
<dbReference type="Pfam" id="PF21047">
    <property type="entry name" value="HEAT_Maestro"/>
    <property type="match status" value="1"/>
</dbReference>
<evidence type="ECO:0000259" key="1">
    <source>
        <dbReference type="Pfam" id="PF21047"/>
    </source>
</evidence>